<dbReference type="SUPFAM" id="SSF56112">
    <property type="entry name" value="Protein kinase-like (PK-like)"/>
    <property type="match status" value="1"/>
</dbReference>
<evidence type="ECO:0000313" key="2">
    <source>
        <dbReference type="EMBL" id="KAF4313438.1"/>
    </source>
</evidence>
<dbReference type="OrthoDB" id="5979581at2759"/>
<evidence type="ECO:0000313" key="3">
    <source>
        <dbReference type="Proteomes" id="UP000572817"/>
    </source>
</evidence>
<protein>
    <submittedName>
        <fullName evidence="1">Uncharacterized protein</fullName>
    </submittedName>
</protein>
<accession>A0A8H4N0J7</accession>
<sequence length="83" mass="9910">MVAYLGDPTRGFLRRRRDGWLFFHEDGSLRGVEAPRISLESAEERLQGEELKLFLQFMRKMLCWLPQERKTAKELLEDAWLNQ</sequence>
<gene>
    <name evidence="2" type="ORF">GTA08_BOTSDO01287</name>
    <name evidence="1" type="ORF">GTA08_BOTSDO14269</name>
</gene>
<dbReference type="Gene3D" id="1.10.510.10">
    <property type="entry name" value="Transferase(Phosphotransferase) domain 1"/>
    <property type="match status" value="1"/>
</dbReference>
<reference evidence="1 3" key="1">
    <citation type="submission" date="2020-04" db="EMBL/GenBank/DDBJ databases">
        <title>Genome Assembly and Annotation of Botryosphaeria dothidea sdau 11-99, a Latent Pathogen of Apple Fruit Ring Rot in China.</title>
        <authorList>
            <person name="Yu C."/>
            <person name="Diao Y."/>
            <person name="Lu Q."/>
            <person name="Zhao J."/>
            <person name="Cui S."/>
            <person name="Peng C."/>
            <person name="He B."/>
            <person name="Liu H."/>
        </authorList>
    </citation>
    <scope>NUCLEOTIDE SEQUENCE [LARGE SCALE GENOMIC DNA]</scope>
    <source>
        <strain evidence="1">Sdau11-99</strain>
        <strain evidence="3">sdau11-99</strain>
    </source>
</reference>
<dbReference type="AlphaFoldDB" id="A0A8H4N0J7"/>
<dbReference type="EMBL" id="WWBZ02000066">
    <property type="protein sequence ID" value="KAF4302638.1"/>
    <property type="molecule type" value="Genomic_DNA"/>
</dbReference>
<comment type="caution">
    <text evidence="1">The sequence shown here is derived from an EMBL/GenBank/DDBJ whole genome shotgun (WGS) entry which is preliminary data.</text>
</comment>
<dbReference type="Proteomes" id="UP000572817">
    <property type="component" value="Unassembled WGS sequence"/>
</dbReference>
<proteinExistence type="predicted"/>
<dbReference type="EMBL" id="WWBZ02000001">
    <property type="protein sequence ID" value="KAF4313438.1"/>
    <property type="molecule type" value="Genomic_DNA"/>
</dbReference>
<keyword evidence="3" id="KW-1185">Reference proteome</keyword>
<dbReference type="InterPro" id="IPR011009">
    <property type="entry name" value="Kinase-like_dom_sf"/>
</dbReference>
<organism evidence="1 3">
    <name type="scientific">Botryosphaeria dothidea</name>
    <dbReference type="NCBI Taxonomy" id="55169"/>
    <lineage>
        <taxon>Eukaryota</taxon>
        <taxon>Fungi</taxon>
        <taxon>Dikarya</taxon>
        <taxon>Ascomycota</taxon>
        <taxon>Pezizomycotina</taxon>
        <taxon>Dothideomycetes</taxon>
        <taxon>Dothideomycetes incertae sedis</taxon>
        <taxon>Botryosphaeriales</taxon>
        <taxon>Botryosphaeriaceae</taxon>
        <taxon>Botryosphaeria</taxon>
    </lineage>
</organism>
<evidence type="ECO:0000313" key="1">
    <source>
        <dbReference type="EMBL" id="KAF4302638.1"/>
    </source>
</evidence>
<name>A0A8H4N0J7_9PEZI</name>